<gene>
    <name evidence="2" type="ORF">M3N64_05675</name>
</gene>
<dbReference type="InterPro" id="IPR013154">
    <property type="entry name" value="ADH-like_N"/>
</dbReference>
<dbReference type="Gene3D" id="3.90.180.10">
    <property type="entry name" value="Medium-chain alcohol dehydrogenases, catalytic domain"/>
    <property type="match status" value="1"/>
</dbReference>
<dbReference type="InterPro" id="IPR051397">
    <property type="entry name" value="Zn-ADH-like_protein"/>
</dbReference>
<protein>
    <submittedName>
        <fullName evidence="2">Oxidoreductase</fullName>
    </submittedName>
</protein>
<keyword evidence="3" id="KW-1185">Reference proteome</keyword>
<name>A0ABT0M9A5_9BACL</name>
<dbReference type="InterPro" id="IPR013149">
    <property type="entry name" value="ADH-like_C"/>
</dbReference>
<comment type="caution">
    <text evidence="2">The sequence shown here is derived from an EMBL/GenBank/DDBJ whole genome shotgun (WGS) entry which is preliminary data.</text>
</comment>
<dbReference type="SUPFAM" id="SSF50129">
    <property type="entry name" value="GroES-like"/>
    <property type="match status" value="1"/>
</dbReference>
<sequence length="335" mass="35773">MMKKFHAFVVNKQDQLFTQKIQELTLDDLPEEDVLIHVCYSSINYKDGLAATPDGRIVNAYPFVPGIDLAGIVASSKDARFKEGDPVIATGYGLGVSHYGGYSEFARIPADWIIPLPKGLSLRESMIIGTAGFTAALSVLRLEENHVAPDHGPVLVTGATGGVGSFAVSILSACGYTVTASTGKSSASVYLKTLGAQTVIDRNEINDVSSKPLQKQQWTAAIDSAGGEPLAALLRKIRYGGAVAACGLTAGTRLTATIFPFILRGISLLGIDSVYCPMSTRIKIWERLAQSWKPANPEALVQKEITLDQLPDTLPTLLNGQARGRIIVNLDGCNN</sequence>
<dbReference type="Pfam" id="PF00107">
    <property type="entry name" value="ADH_zinc_N"/>
    <property type="match status" value="1"/>
</dbReference>
<dbReference type="InterPro" id="IPR014188">
    <property type="entry name" value="Acrylyl-CoA_reductase_AcuI"/>
</dbReference>
<dbReference type="PANTHER" id="PTHR43677">
    <property type="entry name" value="SHORT-CHAIN DEHYDROGENASE/REDUCTASE"/>
    <property type="match status" value="1"/>
</dbReference>
<dbReference type="Proteomes" id="UP001203004">
    <property type="component" value="Unassembled WGS sequence"/>
</dbReference>
<dbReference type="Pfam" id="PF08240">
    <property type="entry name" value="ADH_N"/>
    <property type="match status" value="1"/>
</dbReference>
<dbReference type="Gene3D" id="3.40.50.720">
    <property type="entry name" value="NAD(P)-binding Rossmann-like Domain"/>
    <property type="match status" value="1"/>
</dbReference>
<dbReference type="EMBL" id="JAMAST010000003">
    <property type="protein sequence ID" value="MCL1631441.1"/>
    <property type="molecule type" value="Genomic_DNA"/>
</dbReference>
<dbReference type="PANTHER" id="PTHR43677:SF1">
    <property type="entry name" value="ACRYLYL-COA REDUCTASE ACUI-RELATED"/>
    <property type="match status" value="1"/>
</dbReference>
<proteinExistence type="predicted"/>
<dbReference type="InterPro" id="IPR036291">
    <property type="entry name" value="NAD(P)-bd_dom_sf"/>
</dbReference>
<evidence type="ECO:0000313" key="2">
    <source>
        <dbReference type="EMBL" id="MCL1631441.1"/>
    </source>
</evidence>
<organism evidence="2 3">
    <name type="scientific">Sporolactobacillus mangiferae</name>
    <dbReference type="NCBI Taxonomy" id="2940498"/>
    <lineage>
        <taxon>Bacteria</taxon>
        <taxon>Bacillati</taxon>
        <taxon>Bacillota</taxon>
        <taxon>Bacilli</taxon>
        <taxon>Bacillales</taxon>
        <taxon>Sporolactobacillaceae</taxon>
        <taxon>Sporolactobacillus</taxon>
    </lineage>
</organism>
<dbReference type="NCBIfam" id="TIGR02823">
    <property type="entry name" value="oxido_YhdH"/>
    <property type="match status" value="1"/>
</dbReference>
<dbReference type="InterPro" id="IPR020843">
    <property type="entry name" value="ER"/>
</dbReference>
<feature type="domain" description="Enoyl reductase (ER)" evidence="1">
    <location>
        <begin position="14"/>
        <end position="328"/>
    </location>
</feature>
<evidence type="ECO:0000259" key="1">
    <source>
        <dbReference type="SMART" id="SM00829"/>
    </source>
</evidence>
<reference evidence="2 3" key="1">
    <citation type="submission" date="2022-05" db="EMBL/GenBank/DDBJ databases">
        <title>Sporolactobacillus sp nov CPB3-1, isolated from tree bark (Mangifera indica L.).</title>
        <authorList>
            <person name="Phuengjayaem S."/>
            <person name="Tanasupawat S."/>
        </authorList>
    </citation>
    <scope>NUCLEOTIDE SEQUENCE [LARGE SCALE GENOMIC DNA]</scope>
    <source>
        <strain evidence="2 3">CPB3-1</strain>
    </source>
</reference>
<dbReference type="SUPFAM" id="SSF51735">
    <property type="entry name" value="NAD(P)-binding Rossmann-fold domains"/>
    <property type="match status" value="1"/>
</dbReference>
<dbReference type="InterPro" id="IPR011032">
    <property type="entry name" value="GroES-like_sf"/>
</dbReference>
<evidence type="ECO:0000313" key="3">
    <source>
        <dbReference type="Proteomes" id="UP001203004"/>
    </source>
</evidence>
<accession>A0ABT0M9A5</accession>
<dbReference type="SMART" id="SM00829">
    <property type="entry name" value="PKS_ER"/>
    <property type="match status" value="1"/>
</dbReference>